<dbReference type="Proteomes" id="UP001598130">
    <property type="component" value="Unassembled WGS sequence"/>
</dbReference>
<proteinExistence type="predicted"/>
<reference evidence="1 2" key="1">
    <citation type="submission" date="2022-09" db="EMBL/GenBank/DDBJ databases">
        <title>New species of Phenylobacterium.</title>
        <authorList>
            <person name="Mieszkin S."/>
        </authorList>
    </citation>
    <scope>NUCLEOTIDE SEQUENCE [LARGE SCALE GENOMIC DNA]</scope>
    <source>
        <strain evidence="1 2">HK31-G</strain>
    </source>
</reference>
<organism evidence="1 2">
    <name type="scientific">Phenylobacterium ferrooxidans</name>
    <dbReference type="NCBI Taxonomy" id="2982689"/>
    <lineage>
        <taxon>Bacteria</taxon>
        <taxon>Pseudomonadati</taxon>
        <taxon>Pseudomonadota</taxon>
        <taxon>Alphaproteobacteria</taxon>
        <taxon>Caulobacterales</taxon>
        <taxon>Caulobacteraceae</taxon>
        <taxon>Phenylobacterium</taxon>
    </lineage>
</organism>
<protein>
    <submittedName>
        <fullName evidence="1">Uncharacterized protein</fullName>
    </submittedName>
</protein>
<dbReference type="RefSeq" id="WP_377368208.1">
    <property type="nucleotide sequence ID" value="NZ_JAOTJD010000006.1"/>
</dbReference>
<comment type="caution">
    <text evidence="1">The sequence shown here is derived from an EMBL/GenBank/DDBJ whole genome shotgun (WGS) entry which is preliminary data.</text>
</comment>
<dbReference type="EMBL" id="JAOTJD010000006">
    <property type="protein sequence ID" value="MFD3263360.1"/>
    <property type="molecule type" value="Genomic_DNA"/>
</dbReference>
<name>A0ABW6CNF1_9CAUL</name>
<gene>
    <name evidence="1" type="ORF">OCL97_05175</name>
</gene>
<evidence type="ECO:0000313" key="1">
    <source>
        <dbReference type="EMBL" id="MFD3263360.1"/>
    </source>
</evidence>
<accession>A0ABW6CNF1</accession>
<evidence type="ECO:0000313" key="2">
    <source>
        <dbReference type="Proteomes" id="UP001598130"/>
    </source>
</evidence>
<keyword evidence="2" id="KW-1185">Reference proteome</keyword>
<sequence length="160" mass="17846">MVKAKGDTRTGDLFSAGQYFPVRQPSTLPTSLDLKRAFATAMGEAVRTSGKTVPVIAAEMSEILVDDEVTTAQLYAYTSESRTSHTISIVRWIAFVRATGCDWLWDFILRNEGLIVLKGEEALHAEASLLERQGHELLRRAKQAREAAPLEVQFRKPRGR</sequence>